<dbReference type="SUPFAM" id="SSF53474">
    <property type="entry name" value="alpha/beta-Hydrolases"/>
    <property type="match status" value="1"/>
</dbReference>
<accession>A0A3A5LYC3</accession>
<keyword evidence="5" id="KW-1185">Reference proteome</keyword>
<protein>
    <submittedName>
        <fullName evidence="4">Alpha/beta hydrolase</fullName>
    </submittedName>
</protein>
<dbReference type="RefSeq" id="WP_120149875.1">
    <property type="nucleotide sequence ID" value="NZ_QZVT01000009.1"/>
</dbReference>
<gene>
    <name evidence="4" type="ORF">D6T63_15035</name>
</gene>
<dbReference type="InterPro" id="IPR029058">
    <property type="entry name" value="AB_hydrolase_fold"/>
</dbReference>
<dbReference type="Proteomes" id="UP000272560">
    <property type="component" value="Unassembled WGS sequence"/>
</dbReference>
<dbReference type="Gene3D" id="3.40.50.1820">
    <property type="entry name" value="alpha/beta hydrolase"/>
    <property type="match status" value="1"/>
</dbReference>
<evidence type="ECO:0000259" key="3">
    <source>
        <dbReference type="Pfam" id="PF00561"/>
    </source>
</evidence>
<keyword evidence="2" id="KW-1133">Transmembrane helix</keyword>
<comment type="caution">
    <text evidence="4">The sequence shown here is derived from an EMBL/GenBank/DDBJ whole genome shotgun (WGS) entry which is preliminary data.</text>
</comment>
<evidence type="ECO:0000256" key="2">
    <source>
        <dbReference type="SAM" id="Phobius"/>
    </source>
</evidence>
<dbReference type="InterPro" id="IPR000073">
    <property type="entry name" value="AB_hydrolase_1"/>
</dbReference>
<dbReference type="GO" id="GO:0016020">
    <property type="term" value="C:membrane"/>
    <property type="evidence" value="ECO:0007669"/>
    <property type="project" value="TreeGrafter"/>
</dbReference>
<feature type="region of interest" description="Disordered" evidence="1">
    <location>
        <begin position="340"/>
        <end position="365"/>
    </location>
</feature>
<keyword evidence="4" id="KW-0378">Hydrolase</keyword>
<name>A0A3A5LYC3_9MICC</name>
<dbReference type="Pfam" id="PF00561">
    <property type="entry name" value="Abhydrolase_1"/>
    <property type="match status" value="1"/>
</dbReference>
<evidence type="ECO:0000313" key="4">
    <source>
        <dbReference type="EMBL" id="RJT77254.1"/>
    </source>
</evidence>
<feature type="domain" description="AB hydrolase-1" evidence="3">
    <location>
        <begin position="85"/>
        <end position="184"/>
    </location>
</feature>
<evidence type="ECO:0000313" key="5">
    <source>
        <dbReference type="Proteomes" id="UP000272560"/>
    </source>
</evidence>
<dbReference type="AlphaFoldDB" id="A0A3A5LYC3"/>
<reference evidence="4 5" key="1">
    <citation type="submission" date="2018-09" db="EMBL/GenBank/DDBJ databases">
        <title>Novel species of Arthrobacter.</title>
        <authorList>
            <person name="Liu Q."/>
            <person name="Xin Y.-H."/>
        </authorList>
    </citation>
    <scope>NUCLEOTIDE SEQUENCE [LARGE SCALE GENOMIC DNA]</scope>
    <source>
        <strain evidence="4 5">Hz2</strain>
    </source>
</reference>
<dbReference type="OrthoDB" id="7185741at2"/>
<sequence>MPQVSRHLPHPASERTTVRRRRPRRALKVTGIIALAALGVTLASTAGNFFLEQHEKSSLAPYGELVEVADGAMNVYRAGTEGAQPLVLLSGLGTTAPALDFAPLIRELDSFDVIVIEGFGYGYSDLSARERTVENISTELHDALSSLALGQPYVLAGHSIAGFYTLDYANRYPDEVTAVVGIDPTVPLAKAGTASSTGGGINAGRILSAIGLVRTVVWIAPSLADPSSDADFTAAELQHMRTMTSWNYGNAAVDDETARMSSNAAALDGVTYPDDMPVLDLLSSDSVATIPNWLEKHENQLKNVTHHEIVELEGPHYLHWTQSKAMAAKITEFLRERAIPQGDPAAPGELGPSPRNRATPQTGRW</sequence>
<feature type="transmembrane region" description="Helical" evidence="2">
    <location>
        <begin position="29"/>
        <end position="51"/>
    </location>
</feature>
<dbReference type="PANTHER" id="PTHR43798">
    <property type="entry name" value="MONOACYLGLYCEROL LIPASE"/>
    <property type="match status" value="1"/>
</dbReference>
<dbReference type="GO" id="GO:0016787">
    <property type="term" value="F:hydrolase activity"/>
    <property type="evidence" value="ECO:0007669"/>
    <property type="project" value="UniProtKB-KW"/>
</dbReference>
<dbReference type="EMBL" id="QZVT01000009">
    <property type="protein sequence ID" value="RJT77254.1"/>
    <property type="molecule type" value="Genomic_DNA"/>
</dbReference>
<evidence type="ECO:0000256" key="1">
    <source>
        <dbReference type="SAM" id="MobiDB-lite"/>
    </source>
</evidence>
<feature type="compositionally biased region" description="Polar residues" evidence="1">
    <location>
        <begin position="356"/>
        <end position="365"/>
    </location>
</feature>
<proteinExistence type="predicted"/>
<dbReference type="InterPro" id="IPR050266">
    <property type="entry name" value="AB_hydrolase_sf"/>
</dbReference>
<keyword evidence="2" id="KW-0812">Transmembrane</keyword>
<feature type="region of interest" description="Disordered" evidence="1">
    <location>
        <begin position="1"/>
        <end position="21"/>
    </location>
</feature>
<dbReference type="PANTHER" id="PTHR43798:SF33">
    <property type="entry name" value="HYDROLASE, PUTATIVE (AFU_ORTHOLOGUE AFUA_2G14860)-RELATED"/>
    <property type="match status" value="1"/>
</dbReference>
<keyword evidence="2" id="KW-0472">Membrane</keyword>
<organism evidence="4 5">
    <name type="scientific">Arthrobacter cheniae</name>
    <dbReference type="NCBI Taxonomy" id="1258888"/>
    <lineage>
        <taxon>Bacteria</taxon>
        <taxon>Bacillati</taxon>
        <taxon>Actinomycetota</taxon>
        <taxon>Actinomycetes</taxon>
        <taxon>Micrococcales</taxon>
        <taxon>Micrococcaceae</taxon>
        <taxon>Arthrobacter</taxon>
    </lineage>
</organism>